<proteinExistence type="predicted"/>
<organism evidence="2">
    <name type="scientific">Mesorhizobium sp. WSM2240</name>
    <dbReference type="NCBI Taxonomy" id="3228851"/>
    <lineage>
        <taxon>Bacteria</taxon>
        <taxon>Pseudomonadati</taxon>
        <taxon>Pseudomonadota</taxon>
        <taxon>Alphaproteobacteria</taxon>
        <taxon>Hyphomicrobiales</taxon>
        <taxon>Phyllobacteriaceae</taxon>
        <taxon>Mesorhizobium</taxon>
    </lineage>
</organism>
<geneLocation type="plasmid" evidence="2">
    <name>pMk2240B</name>
</geneLocation>
<evidence type="ECO:0000313" key="2">
    <source>
        <dbReference type="EMBL" id="XCG52020.1"/>
    </source>
</evidence>
<dbReference type="InterPro" id="IPR019219">
    <property type="entry name" value="DUF2130"/>
</dbReference>
<protein>
    <submittedName>
        <fullName evidence="2">DUF2130 domain-containing protein</fullName>
    </submittedName>
</protein>
<keyword evidence="1" id="KW-0175">Coiled coil</keyword>
<dbReference type="EMBL" id="CP159255">
    <property type="protein sequence ID" value="XCG52020.1"/>
    <property type="molecule type" value="Genomic_DNA"/>
</dbReference>
<dbReference type="Pfam" id="PF09903">
    <property type="entry name" value="DUF2130"/>
    <property type="match status" value="1"/>
</dbReference>
<dbReference type="AlphaFoldDB" id="A0AAU8CZT2"/>
<feature type="coiled-coil region" evidence="1">
    <location>
        <begin position="45"/>
        <end position="86"/>
    </location>
</feature>
<keyword evidence="2" id="KW-0614">Plasmid</keyword>
<accession>A0AAU8CZT2</accession>
<feature type="coiled-coil region" evidence="1">
    <location>
        <begin position="180"/>
        <end position="225"/>
    </location>
</feature>
<name>A0AAU8CZT2_9HYPH</name>
<gene>
    <name evidence="2" type="ORF">ABVK50_29025</name>
</gene>
<reference evidence="2" key="1">
    <citation type="submission" date="2024-06" db="EMBL/GenBank/DDBJ databases">
        <title>Mesorhizobium karijinii sp. nov., a symbiont of the iconic Swainsona formosa from arid Australia.</title>
        <authorList>
            <person name="Hill Y.J."/>
            <person name="Watkin E.L.J."/>
            <person name="O'Hara G.W."/>
            <person name="Terpolilli J."/>
            <person name="Tye M.L."/>
            <person name="Kohlmeier M.G."/>
        </authorList>
    </citation>
    <scope>NUCLEOTIDE SEQUENCE</scope>
    <source>
        <strain evidence="2">WSM2240</strain>
        <plasmid evidence="2">pMk2240B</plasmid>
    </source>
</reference>
<dbReference type="RefSeq" id="WP_353646282.1">
    <property type="nucleotide sequence ID" value="NZ_CP159255.1"/>
</dbReference>
<feature type="coiled-coil region" evidence="1">
    <location>
        <begin position="111"/>
        <end position="155"/>
    </location>
</feature>
<sequence length="455" mass="50343">MTVQPTKAMLQGDRILNEPTISCPSCKTEIKLNESLAAPLIAATREEYEMRLAQSNASMAAREEELKRQQAEIAAAKEDIGNQVAEKIKLERAAIAIEEARKAKLLLSVDLEDKDKKLAELEATLKARDEKLTEAQQQQAEFLKKQRALDDEKREMALTIERKIQEGLDAVRVKARSEAEDGLKMKVAEKEEQIAGMQRQIEELKRRAEQGSQQLQGEVLELELESLIASRFPMDIIEPVAKGEFGGDVLHRVVGPAGQPCGAILWESKRTKNWSQGWLGKLRADQRAAKADIALMISEALPPGVETFDLLDGVYVAHPKCAMPIAIMLRQSLIELANSRLAQDGQATKMEQVYGYLTGPRFRHRVEAIVEKFSDMQDDLAKERKATTRLWAKREAQIQGVIESTVGMYGDLQGIAGKVMQEIEGLEVLAIEASPPDLVRGKEALSGRAGGLAAS</sequence>
<evidence type="ECO:0000256" key="1">
    <source>
        <dbReference type="SAM" id="Coils"/>
    </source>
</evidence>